<dbReference type="PANTHER" id="PTHR34220:SF7">
    <property type="entry name" value="SENSOR HISTIDINE KINASE YPDA"/>
    <property type="match status" value="1"/>
</dbReference>
<evidence type="ECO:0000256" key="2">
    <source>
        <dbReference type="ARBA" id="ARBA00004651"/>
    </source>
</evidence>
<feature type="transmembrane region" description="Helical" evidence="12">
    <location>
        <begin position="308"/>
        <end position="327"/>
    </location>
</feature>
<dbReference type="Pfam" id="PF06580">
    <property type="entry name" value="His_kinase"/>
    <property type="match status" value="1"/>
</dbReference>
<evidence type="ECO:0000256" key="6">
    <source>
        <dbReference type="ARBA" id="ARBA00022679"/>
    </source>
</evidence>
<dbReference type="InterPro" id="IPR010559">
    <property type="entry name" value="Sig_transdc_His_kin_internal"/>
</dbReference>
<dbReference type="InterPro" id="IPR050640">
    <property type="entry name" value="Bact_2-comp_sensor_kinase"/>
</dbReference>
<dbReference type="SUPFAM" id="SSF158472">
    <property type="entry name" value="HAMP domain-like"/>
    <property type="match status" value="1"/>
</dbReference>
<evidence type="ECO:0000256" key="1">
    <source>
        <dbReference type="ARBA" id="ARBA00000085"/>
    </source>
</evidence>
<dbReference type="InterPro" id="IPR005467">
    <property type="entry name" value="His_kinase_dom"/>
</dbReference>
<evidence type="ECO:0000256" key="3">
    <source>
        <dbReference type="ARBA" id="ARBA00012438"/>
    </source>
</evidence>
<keyword evidence="12" id="KW-1133">Transmembrane helix</keyword>
<keyword evidence="11 12" id="KW-0472">Membrane</keyword>
<feature type="domain" description="Histidine kinase" evidence="13">
    <location>
        <begin position="488"/>
        <end position="601"/>
    </location>
</feature>
<keyword evidence="12" id="KW-0812">Transmembrane</keyword>
<keyword evidence="6" id="KW-0808">Transferase</keyword>
<dbReference type="InterPro" id="IPR003660">
    <property type="entry name" value="HAMP_dom"/>
</dbReference>
<sequence>MLRMLRGPVNTSYTWKIMISFVLVLLIPVTLSAVFIYIRSVQYVEDQSKTALKEALAKEKENVHQIFNDYRKLGSQIAQYPLLISYFDDLYMSDTNKIDFSYHYLNSFMDWVRSLETTEYHFRFFTANDNTFQNEWIYHSKPYGNEAWFEEAIQATYSAPYWENLHKARILDYDKVKNPAIRDQEISLFVPMLSYTTNDRNTLLEIFIAPDAIFGGLGKMEEFKQGAVFVYDSVGQLVYESNHHPAGVLSQLSSQLNKAEQSTSNFVTKVGSQSFLTEIQTLENPNYRIIGMFPQNLVIQETTKARNTFVVCLVAALILMILISYVFSRKLMKKIKRLVKVMRSVQKGNLNTQVVIEGNDEIDELGKDFNRMLNRINELIETVYKTEILQKDALLKALENQVNPHFLYNTLETIKMMAEINREREISDALTSLGAMVRYNLTKDNRLVLITEEIEQIRSYCSLQNLMMNGRLELVCSIAEQIYSLKMLKLILQPIVENAILHGFRNFDGQCVIKISAEVYQNNIRFTICDNGNGIEPGKLRALRERLENNHKNRLSPGENGIGLSNVNDRLKLAYGSCYGIEIESEMREGTRIYISIPVID</sequence>
<evidence type="ECO:0000259" key="14">
    <source>
        <dbReference type="PROSITE" id="PS50885"/>
    </source>
</evidence>
<dbReference type="Pfam" id="PF02518">
    <property type="entry name" value="HATPase_c"/>
    <property type="match status" value="1"/>
</dbReference>
<accession>A0ABX3HRH5</accession>
<name>A0ABX3HRH5_9BACL</name>
<dbReference type="EMBL" id="MPTD01000007">
    <property type="protein sequence ID" value="OMD52197.1"/>
    <property type="molecule type" value="Genomic_DNA"/>
</dbReference>
<dbReference type="InterPro" id="IPR036890">
    <property type="entry name" value="HATPase_C_sf"/>
</dbReference>
<evidence type="ECO:0000256" key="9">
    <source>
        <dbReference type="ARBA" id="ARBA00022840"/>
    </source>
</evidence>
<dbReference type="Proteomes" id="UP000187313">
    <property type="component" value="Unassembled WGS sequence"/>
</dbReference>
<evidence type="ECO:0000259" key="13">
    <source>
        <dbReference type="PROSITE" id="PS50109"/>
    </source>
</evidence>
<evidence type="ECO:0000256" key="7">
    <source>
        <dbReference type="ARBA" id="ARBA00022741"/>
    </source>
</evidence>
<dbReference type="PANTHER" id="PTHR34220">
    <property type="entry name" value="SENSOR HISTIDINE KINASE YPDA"/>
    <property type="match status" value="1"/>
</dbReference>
<dbReference type="CDD" id="cd06225">
    <property type="entry name" value="HAMP"/>
    <property type="match status" value="1"/>
</dbReference>
<evidence type="ECO:0000313" key="16">
    <source>
        <dbReference type="Proteomes" id="UP000187313"/>
    </source>
</evidence>
<keyword evidence="5" id="KW-0597">Phosphoprotein</keyword>
<feature type="domain" description="HAMP" evidence="14">
    <location>
        <begin position="329"/>
        <end position="381"/>
    </location>
</feature>
<evidence type="ECO:0000256" key="5">
    <source>
        <dbReference type="ARBA" id="ARBA00022553"/>
    </source>
</evidence>
<gene>
    <name evidence="15" type="ORF">BSK51_12570</name>
</gene>
<proteinExistence type="predicted"/>
<comment type="caution">
    <text evidence="15">The sequence shown here is derived from an EMBL/GenBank/DDBJ whole genome shotgun (WGS) entry which is preliminary data.</text>
</comment>
<keyword evidence="10" id="KW-0902">Two-component regulatory system</keyword>
<keyword evidence="8" id="KW-0418">Kinase</keyword>
<dbReference type="InterPro" id="IPR003594">
    <property type="entry name" value="HATPase_dom"/>
</dbReference>
<dbReference type="PROSITE" id="PS50885">
    <property type="entry name" value="HAMP"/>
    <property type="match status" value="1"/>
</dbReference>
<reference evidence="15 16" key="1">
    <citation type="submission" date="2016-10" db="EMBL/GenBank/DDBJ databases">
        <title>Paenibacillus species isolates.</title>
        <authorList>
            <person name="Beno S.M."/>
        </authorList>
    </citation>
    <scope>NUCLEOTIDE SEQUENCE [LARGE SCALE GENOMIC DNA]</scope>
    <source>
        <strain evidence="15 16">FSL R5-0923</strain>
    </source>
</reference>
<dbReference type="SMART" id="SM00387">
    <property type="entry name" value="HATPase_c"/>
    <property type="match status" value="1"/>
</dbReference>
<dbReference type="EC" id="2.7.13.3" evidence="3"/>
<evidence type="ECO:0000256" key="11">
    <source>
        <dbReference type="ARBA" id="ARBA00023136"/>
    </source>
</evidence>
<evidence type="ECO:0000256" key="12">
    <source>
        <dbReference type="SAM" id="Phobius"/>
    </source>
</evidence>
<organism evidence="15 16">
    <name type="scientific">Paenibacillus odorifer</name>
    <dbReference type="NCBI Taxonomy" id="189426"/>
    <lineage>
        <taxon>Bacteria</taxon>
        <taxon>Bacillati</taxon>
        <taxon>Bacillota</taxon>
        <taxon>Bacilli</taxon>
        <taxon>Bacillales</taxon>
        <taxon>Paenibacillaceae</taxon>
        <taxon>Paenibacillus</taxon>
    </lineage>
</organism>
<dbReference type="Gene3D" id="3.30.565.10">
    <property type="entry name" value="Histidine kinase-like ATPase, C-terminal domain"/>
    <property type="match status" value="1"/>
</dbReference>
<evidence type="ECO:0000256" key="8">
    <source>
        <dbReference type="ARBA" id="ARBA00022777"/>
    </source>
</evidence>
<evidence type="ECO:0000256" key="10">
    <source>
        <dbReference type="ARBA" id="ARBA00023012"/>
    </source>
</evidence>
<keyword evidence="9" id="KW-0067">ATP-binding</keyword>
<protein>
    <recommendedName>
        <fullName evidence="3">histidine kinase</fullName>
        <ecNumber evidence="3">2.7.13.3</ecNumber>
    </recommendedName>
</protein>
<dbReference type="SMART" id="SM00304">
    <property type="entry name" value="HAMP"/>
    <property type="match status" value="1"/>
</dbReference>
<dbReference type="SUPFAM" id="SSF55874">
    <property type="entry name" value="ATPase domain of HSP90 chaperone/DNA topoisomerase II/histidine kinase"/>
    <property type="match status" value="1"/>
</dbReference>
<keyword evidence="4" id="KW-1003">Cell membrane</keyword>
<dbReference type="RefSeq" id="WP_042189645.1">
    <property type="nucleotide sequence ID" value="NZ_MPTD01000007.1"/>
</dbReference>
<dbReference type="PROSITE" id="PS50109">
    <property type="entry name" value="HIS_KIN"/>
    <property type="match status" value="1"/>
</dbReference>
<comment type="subcellular location">
    <subcellularLocation>
        <location evidence="2">Cell membrane</location>
        <topology evidence="2">Multi-pass membrane protein</topology>
    </subcellularLocation>
</comment>
<evidence type="ECO:0000256" key="4">
    <source>
        <dbReference type="ARBA" id="ARBA00022475"/>
    </source>
</evidence>
<keyword evidence="16" id="KW-1185">Reference proteome</keyword>
<evidence type="ECO:0000313" key="15">
    <source>
        <dbReference type="EMBL" id="OMD52197.1"/>
    </source>
</evidence>
<dbReference type="Pfam" id="PF00672">
    <property type="entry name" value="HAMP"/>
    <property type="match status" value="1"/>
</dbReference>
<dbReference type="Gene3D" id="6.10.340.10">
    <property type="match status" value="1"/>
</dbReference>
<comment type="catalytic activity">
    <reaction evidence="1">
        <text>ATP + protein L-histidine = ADP + protein N-phospho-L-histidine.</text>
        <dbReference type="EC" id="2.7.13.3"/>
    </reaction>
</comment>
<keyword evidence="7" id="KW-0547">Nucleotide-binding</keyword>